<name>A0A318H680_9BURK</name>
<evidence type="ECO:0000313" key="5">
    <source>
        <dbReference type="Proteomes" id="UP000247811"/>
    </source>
</evidence>
<sequence>MAQDHATSAPARVMLHLGLGSFHRAHQAVYLDQLHALGDSTWVLAGGNLRPDMAETIEALRSQGGAYTLETVTPQGERRYQRIQSIRTVVPWTADLRGLIDLGADATTGIISFTVTEAGYYLDAKNRLDLSFADLKADLEAAREGRPGSTLYGALTAILRERMNRGGGAVTLLNCDNLRHNGERSRAGLLQFIEMAGETELLAWVLEHTSSPNAMVDRITPRPTAEVRERVLAATGVDDPAALMGESFIQWVIEDRFVAGRPAWERVGVEMVESVAPYEEAKIRLLNAPHSCIAWAGTLIGYLYIHEGTHDAEIRRMAHDYVTDDVIPVLSPSPIDLAAYRDVVLDRFGNPAIADTNQRVAMDGFSKIPGFIAPTFRERLARGESIDSVAMLPALFLAYLQRWHAGLIPYAYQDQAMDPALAHAICEAADPVAAFCADAPLWGPLAGDERLVAAVRGAFSRVKAFVASRSVS</sequence>
<evidence type="ECO:0000259" key="2">
    <source>
        <dbReference type="Pfam" id="PF01232"/>
    </source>
</evidence>
<reference evidence="4 5" key="1">
    <citation type="submission" date="2018-05" db="EMBL/GenBank/DDBJ databases">
        <title>Genomic Encyclopedia of Type Strains, Phase IV (KMG-IV): sequencing the most valuable type-strain genomes for metagenomic binning, comparative biology and taxonomic classification.</title>
        <authorList>
            <person name="Goeker M."/>
        </authorList>
    </citation>
    <scope>NUCLEOTIDE SEQUENCE [LARGE SCALE GENOMIC DNA]</scope>
    <source>
        <strain evidence="4 5">DSM 566</strain>
    </source>
</reference>
<dbReference type="GO" id="GO:0042840">
    <property type="term" value="P:D-glucuronate catabolic process"/>
    <property type="evidence" value="ECO:0007669"/>
    <property type="project" value="TreeGrafter"/>
</dbReference>
<evidence type="ECO:0000256" key="1">
    <source>
        <dbReference type="ARBA" id="ARBA00023002"/>
    </source>
</evidence>
<dbReference type="Gene3D" id="1.10.1040.10">
    <property type="entry name" value="N-(1-d-carboxylethyl)-l-norvaline Dehydrogenase, domain 2"/>
    <property type="match status" value="1"/>
</dbReference>
<dbReference type="InterPro" id="IPR013328">
    <property type="entry name" value="6PGD_dom2"/>
</dbReference>
<evidence type="ECO:0000259" key="3">
    <source>
        <dbReference type="Pfam" id="PF08125"/>
    </source>
</evidence>
<accession>A0A318H680</accession>
<dbReference type="AlphaFoldDB" id="A0A318H680"/>
<dbReference type="InterPro" id="IPR036291">
    <property type="entry name" value="NAD(P)-bd_dom_sf"/>
</dbReference>
<organism evidence="4 5">
    <name type="scientific">Sphaerotilus hippei</name>
    <dbReference type="NCBI Taxonomy" id="744406"/>
    <lineage>
        <taxon>Bacteria</taxon>
        <taxon>Pseudomonadati</taxon>
        <taxon>Pseudomonadota</taxon>
        <taxon>Betaproteobacteria</taxon>
        <taxon>Burkholderiales</taxon>
        <taxon>Sphaerotilaceae</taxon>
        <taxon>Sphaerotilus</taxon>
    </lineage>
</organism>
<comment type="caution">
    <text evidence="4">The sequence shown here is derived from an EMBL/GenBank/DDBJ whole genome shotgun (WGS) entry which is preliminary data.</text>
</comment>
<dbReference type="InterPro" id="IPR013131">
    <property type="entry name" value="Mannitol_DH_N"/>
</dbReference>
<gene>
    <name evidence="4" type="ORF">C7444_10140</name>
</gene>
<keyword evidence="1" id="KW-0560">Oxidoreductase</keyword>
<protein>
    <submittedName>
        <fullName evidence="4">D-arabinitol 4-dehydrogenase</fullName>
    </submittedName>
</protein>
<dbReference type="RefSeq" id="WP_245909337.1">
    <property type="nucleotide sequence ID" value="NZ_QJJS01000001.1"/>
</dbReference>
<dbReference type="PANTHER" id="PTHR43362">
    <property type="entry name" value="MANNITOL DEHYDROGENASE DSF1-RELATED"/>
    <property type="match status" value="1"/>
</dbReference>
<proteinExistence type="predicted"/>
<dbReference type="InterPro" id="IPR013118">
    <property type="entry name" value="Mannitol_DH_C"/>
</dbReference>
<keyword evidence="5" id="KW-1185">Reference proteome</keyword>
<dbReference type="SUPFAM" id="SSF51735">
    <property type="entry name" value="NAD(P)-binding Rossmann-fold domains"/>
    <property type="match status" value="1"/>
</dbReference>
<dbReference type="InterPro" id="IPR050988">
    <property type="entry name" value="Mannitol_DH/Oxidoreductase"/>
</dbReference>
<feature type="domain" description="Mannitol dehydrogenase C-terminal" evidence="3">
    <location>
        <begin position="275"/>
        <end position="461"/>
    </location>
</feature>
<dbReference type="InterPro" id="IPR050025">
    <property type="entry name" value="DalD"/>
</dbReference>
<dbReference type="EMBL" id="QJJS01000001">
    <property type="protein sequence ID" value="PXW99211.1"/>
    <property type="molecule type" value="Genomic_DNA"/>
</dbReference>
<dbReference type="InterPro" id="IPR000669">
    <property type="entry name" value="Mannitol_DH"/>
</dbReference>
<dbReference type="Gene3D" id="3.40.50.720">
    <property type="entry name" value="NAD(P)-binding Rossmann-like Domain"/>
    <property type="match status" value="1"/>
</dbReference>
<dbReference type="Proteomes" id="UP000247811">
    <property type="component" value="Unassembled WGS sequence"/>
</dbReference>
<dbReference type="PRINTS" id="PR00084">
    <property type="entry name" value="MTLDHDRGNASE"/>
</dbReference>
<dbReference type="Pfam" id="PF01232">
    <property type="entry name" value="Mannitol_dh"/>
    <property type="match status" value="1"/>
</dbReference>
<dbReference type="Pfam" id="PF08125">
    <property type="entry name" value="Mannitol_dh_C"/>
    <property type="match status" value="1"/>
</dbReference>
<dbReference type="GO" id="GO:0008866">
    <property type="term" value="F:fructuronate reductase activity"/>
    <property type="evidence" value="ECO:0007669"/>
    <property type="project" value="TreeGrafter"/>
</dbReference>
<dbReference type="InterPro" id="IPR008927">
    <property type="entry name" value="6-PGluconate_DH-like_C_sf"/>
</dbReference>
<evidence type="ECO:0000313" key="4">
    <source>
        <dbReference type="EMBL" id="PXW99211.1"/>
    </source>
</evidence>
<dbReference type="PANTHER" id="PTHR43362:SF7">
    <property type="entry name" value="D-MANNONATE OXIDOREDUCTASE"/>
    <property type="match status" value="1"/>
</dbReference>
<dbReference type="SUPFAM" id="SSF48179">
    <property type="entry name" value="6-phosphogluconate dehydrogenase C-terminal domain-like"/>
    <property type="match status" value="1"/>
</dbReference>
<dbReference type="NCBIfam" id="NF043014">
    <property type="entry name" value="DArabDhDalD"/>
    <property type="match status" value="1"/>
</dbReference>
<feature type="domain" description="Mannitol dehydrogenase N-terminal" evidence="2">
    <location>
        <begin position="14"/>
        <end position="265"/>
    </location>
</feature>